<proteinExistence type="predicted"/>
<reference evidence="1" key="1">
    <citation type="journal article" date="2021" name="Proc. Natl. Acad. Sci. U.S.A.">
        <title>A Catalog of Tens of Thousands of Viruses from Human Metagenomes Reveals Hidden Associations with Chronic Diseases.</title>
        <authorList>
            <person name="Tisza M.J."/>
            <person name="Buck C.B."/>
        </authorList>
    </citation>
    <scope>NUCLEOTIDE SEQUENCE</scope>
    <source>
        <strain evidence="1">CtQ0C17</strain>
    </source>
</reference>
<sequence length="142" mass="16230">MSLQLFMKKNKKVKENVFYAPTKSLLDENGLPLNWEFRHVSTKEDEDIRESCTMDVPITGKPGAYRKKIDTNAYIAKLVAASCVVPNLNNAELQDSYGVKKPEDLLKELVDDPGEYQDLFVFIQKYNGFDTSMEEEVDEAKN</sequence>
<dbReference type="Gene3D" id="3.30.2220.30">
    <property type="match status" value="1"/>
</dbReference>
<dbReference type="Pfam" id="PF08890">
    <property type="entry name" value="Phage_TAC_5"/>
    <property type="match status" value="1"/>
</dbReference>
<dbReference type="EMBL" id="BK015131">
    <property type="protein sequence ID" value="DAD92247.1"/>
    <property type="molecule type" value="Genomic_DNA"/>
</dbReference>
<dbReference type="InterPro" id="IPR038559">
    <property type="entry name" value="XkdN-like_sf"/>
</dbReference>
<name>A0A8S5NCZ1_9CAUD</name>
<evidence type="ECO:0000313" key="1">
    <source>
        <dbReference type="EMBL" id="DAD92247.1"/>
    </source>
</evidence>
<accession>A0A8S5NCZ1</accession>
<organism evidence="1">
    <name type="scientific">Siphoviridae sp. ctQ0C17</name>
    <dbReference type="NCBI Taxonomy" id="2826325"/>
    <lineage>
        <taxon>Viruses</taxon>
        <taxon>Duplodnaviria</taxon>
        <taxon>Heunggongvirae</taxon>
        <taxon>Uroviricota</taxon>
        <taxon>Caudoviricetes</taxon>
    </lineage>
</organism>
<dbReference type="InterPro" id="IPR014986">
    <property type="entry name" value="XkdN-like"/>
</dbReference>
<protein>
    <submittedName>
        <fullName evidence="1">Tail assembly chaperone protein</fullName>
    </submittedName>
</protein>